<dbReference type="PANTHER" id="PTHR10291:SF43">
    <property type="entry name" value="DEHYDRODOLICHYL DIPHOSPHATE SYNTHASE COMPLEX SUBUNIT DHDDS"/>
    <property type="match status" value="1"/>
</dbReference>
<evidence type="ECO:0000256" key="1">
    <source>
        <dbReference type="ARBA" id="ARBA00022679"/>
    </source>
</evidence>
<comment type="subunit">
    <text evidence="3">Homodimer.</text>
</comment>
<dbReference type="CDD" id="cd00475">
    <property type="entry name" value="Cis_IPPS"/>
    <property type="match status" value="1"/>
</dbReference>
<dbReference type="GO" id="GO:0045547">
    <property type="term" value="F:ditrans,polycis-polyprenyl diphosphate synthase [(2E,6E)-farnesyl diphosphate specific] activity"/>
    <property type="evidence" value="ECO:0007669"/>
    <property type="project" value="TreeGrafter"/>
</dbReference>
<feature type="binding site" evidence="3">
    <location>
        <position position="33"/>
    </location>
    <ligand>
        <name>substrate</name>
    </ligand>
</feature>
<keyword evidence="3" id="KW-0479">Metal-binding</keyword>
<feature type="binding site" evidence="3">
    <location>
        <begin position="17"/>
        <end position="20"/>
    </location>
    <ligand>
        <name>substrate</name>
    </ligand>
</feature>
<keyword evidence="3" id="KW-0460">Magnesium</keyword>
<dbReference type="GO" id="GO:0000287">
    <property type="term" value="F:magnesium ion binding"/>
    <property type="evidence" value="ECO:0007669"/>
    <property type="project" value="UniProtKB-UniRule"/>
</dbReference>
<feature type="binding site" evidence="3">
    <location>
        <position position="182"/>
    </location>
    <ligand>
        <name>substrate</name>
    </ligand>
</feature>
<dbReference type="NCBIfam" id="TIGR00055">
    <property type="entry name" value="uppS"/>
    <property type="match status" value="1"/>
</dbReference>
<dbReference type="GO" id="GO:0016094">
    <property type="term" value="P:polyprenol biosynthetic process"/>
    <property type="evidence" value="ECO:0007669"/>
    <property type="project" value="TreeGrafter"/>
</dbReference>
<dbReference type="HAMAP" id="MF_01139">
    <property type="entry name" value="ISPT"/>
    <property type="match status" value="1"/>
</dbReference>
<evidence type="ECO:0000256" key="3">
    <source>
        <dbReference type="HAMAP-Rule" id="MF_01139"/>
    </source>
</evidence>
<evidence type="ECO:0000313" key="5">
    <source>
        <dbReference type="Proteomes" id="UP000231466"/>
    </source>
</evidence>
<keyword evidence="1 3" id="KW-0808">Transferase</keyword>
<name>A0A2H0VFZ6_9BACT</name>
<feature type="active site" description="Proton acceptor" evidence="3">
    <location>
        <position position="64"/>
    </location>
</feature>
<dbReference type="Pfam" id="PF01255">
    <property type="entry name" value="Prenyltransf"/>
    <property type="match status" value="1"/>
</dbReference>
<sequence>MSKDSSLPKHVAIIIDGNRRWAKAHGLKPQEGHARGAEVVEEISRVAVDAGIKYLTIWGGSYNNLTKRTPTEIKFLDEYMYRPWAQRGLKNRDIYENEICVRLIGEWPILLSKKTRDAIQELEGATRKHSRHFLTYLIGYNGDREMVSAMNSAIKDGKKVTGETIKNYLWTKDLPQVDLVIRTGAEDPTVPHNSTGFMMWHTKDAILHFAKKNWPDFTKEDFLGLIKQYSQRERRFGK</sequence>
<comment type="caution">
    <text evidence="3">Lacks conserved residue(s) required for the propagation of feature annotation.</text>
</comment>
<dbReference type="InterPro" id="IPR036424">
    <property type="entry name" value="UPP_synth-like_sf"/>
</dbReference>
<dbReference type="PANTHER" id="PTHR10291">
    <property type="entry name" value="DEHYDRODOLICHYL DIPHOSPHATE SYNTHASE FAMILY MEMBER"/>
    <property type="match status" value="1"/>
</dbReference>
<dbReference type="Proteomes" id="UP000231466">
    <property type="component" value="Unassembled WGS sequence"/>
</dbReference>
<dbReference type="Gene3D" id="3.40.1180.10">
    <property type="entry name" value="Decaprenyl diphosphate synthase-like"/>
    <property type="match status" value="1"/>
</dbReference>
<feature type="active site" evidence="3">
    <location>
        <position position="16"/>
    </location>
</feature>
<dbReference type="EMBL" id="PFAH01000007">
    <property type="protein sequence ID" value="PIR97983.1"/>
    <property type="molecule type" value="Genomic_DNA"/>
</dbReference>
<dbReference type="EC" id="2.5.1.-" evidence="3"/>
<feature type="binding site" evidence="3">
    <location>
        <position position="68"/>
    </location>
    <ligand>
        <name>substrate</name>
    </ligand>
</feature>
<evidence type="ECO:0000313" key="4">
    <source>
        <dbReference type="EMBL" id="PIR97983.1"/>
    </source>
</evidence>
<reference evidence="5" key="1">
    <citation type="submission" date="2017-09" db="EMBL/GenBank/DDBJ databases">
        <title>Depth-based differentiation of microbial function through sediment-hosted aquifers and enrichment of novel symbionts in the deep terrestrial subsurface.</title>
        <authorList>
            <person name="Probst A.J."/>
            <person name="Ladd B."/>
            <person name="Jarett J.K."/>
            <person name="Geller-Mcgrath D.E."/>
            <person name="Sieber C.M.K."/>
            <person name="Emerson J.B."/>
            <person name="Anantharaman K."/>
            <person name="Thomas B.C."/>
            <person name="Malmstrom R."/>
            <person name="Stieglmeier M."/>
            <person name="Klingl A."/>
            <person name="Woyke T."/>
            <person name="Ryan C.M."/>
            <person name="Banfield J.F."/>
        </authorList>
    </citation>
    <scope>NUCLEOTIDE SEQUENCE [LARGE SCALE GENOMIC DNA]</scope>
</reference>
<comment type="function">
    <text evidence="3">Catalyzes the condensation of isopentenyl diphosphate (IPP) with allylic pyrophosphates generating different type of terpenoids.</text>
</comment>
<accession>A0A2H0VFZ6</accession>
<organism evidence="4 5">
    <name type="scientific">Candidatus Colwellbacteria bacterium CG10_big_fil_rev_8_21_14_0_10_42_22</name>
    <dbReference type="NCBI Taxonomy" id="1974540"/>
    <lineage>
        <taxon>Bacteria</taxon>
        <taxon>Candidatus Colwelliibacteriota</taxon>
    </lineage>
</organism>
<proteinExistence type="inferred from homology"/>
<evidence type="ECO:0000256" key="2">
    <source>
        <dbReference type="ARBA" id="ARBA00038453"/>
    </source>
</evidence>
<feature type="binding site" evidence="3">
    <location>
        <position position="16"/>
    </location>
    <ligand>
        <name>Mg(2+)</name>
        <dbReference type="ChEBI" id="CHEBI:18420"/>
    </ligand>
</feature>
<dbReference type="InterPro" id="IPR001441">
    <property type="entry name" value="UPP_synth-like"/>
</dbReference>
<dbReference type="SUPFAM" id="SSF64005">
    <property type="entry name" value="Undecaprenyl diphosphate synthase"/>
    <property type="match status" value="1"/>
</dbReference>
<protein>
    <recommendedName>
        <fullName evidence="3">Isoprenyl transferase</fullName>
        <ecNumber evidence="3">2.5.1.-</ecNumber>
    </recommendedName>
</protein>
<feature type="binding site" evidence="3">
    <location>
        <position position="21"/>
    </location>
    <ligand>
        <name>substrate</name>
    </ligand>
</feature>
<gene>
    <name evidence="4" type="primary">uppS</name>
    <name evidence="4" type="ORF">COT89_01895</name>
</gene>
<comment type="caution">
    <text evidence="4">The sequence shown here is derived from an EMBL/GenBank/DDBJ whole genome shotgun (WGS) entry which is preliminary data.</text>
</comment>
<dbReference type="AlphaFoldDB" id="A0A2H0VFZ6"/>
<comment type="cofactor">
    <cofactor evidence="3">
        <name>Mg(2+)</name>
        <dbReference type="ChEBI" id="CHEBI:18420"/>
    </cofactor>
    <text evidence="3">Binds 2 magnesium ions per subunit.</text>
</comment>
<comment type="similarity">
    <text evidence="2">Belongs to the UPP synthase family. Z-FPP synthase subfamily.</text>
</comment>